<dbReference type="GO" id="GO:0016705">
    <property type="term" value="F:oxidoreductase activity, acting on paired donors, with incorporation or reduction of molecular oxygen"/>
    <property type="evidence" value="ECO:0007669"/>
    <property type="project" value="InterPro"/>
</dbReference>
<evidence type="ECO:0000256" key="8">
    <source>
        <dbReference type="RuleBase" id="RU000461"/>
    </source>
</evidence>
<dbReference type="AlphaFoldDB" id="A0A2J6RCC3"/>
<evidence type="ECO:0000313" key="11">
    <source>
        <dbReference type="Proteomes" id="UP000235786"/>
    </source>
</evidence>
<dbReference type="InterPro" id="IPR017972">
    <property type="entry name" value="Cyt_P450_CS"/>
</dbReference>
<keyword evidence="9" id="KW-0472">Membrane</keyword>
<dbReference type="GO" id="GO:0004497">
    <property type="term" value="F:monooxygenase activity"/>
    <property type="evidence" value="ECO:0007669"/>
    <property type="project" value="UniProtKB-KW"/>
</dbReference>
<protein>
    <submittedName>
        <fullName evidence="10">Cytochrome P450</fullName>
    </submittedName>
</protein>
<dbReference type="InterPro" id="IPR002403">
    <property type="entry name" value="Cyt_P450_E_grp-IV"/>
</dbReference>
<dbReference type="SUPFAM" id="SSF48264">
    <property type="entry name" value="Cytochrome P450"/>
    <property type="match status" value="1"/>
</dbReference>
<comment type="cofactor">
    <cofactor evidence="1 7">
        <name>heme</name>
        <dbReference type="ChEBI" id="CHEBI:30413"/>
    </cofactor>
</comment>
<gene>
    <name evidence="10" type="ORF">L207DRAFT_602199</name>
</gene>
<dbReference type="STRING" id="1149755.A0A2J6RCC3"/>
<feature type="binding site" description="axial binding residue" evidence="7">
    <location>
        <position position="467"/>
    </location>
    <ligand>
        <name>heme</name>
        <dbReference type="ChEBI" id="CHEBI:30413"/>
    </ligand>
    <ligandPart>
        <name>Fe</name>
        <dbReference type="ChEBI" id="CHEBI:18248"/>
    </ligandPart>
</feature>
<dbReference type="Pfam" id="PF00067">
    <property type="entry name" value="p450"/>
    <property type="match status" value="1"/>
</dbReference>
<dbReference type="Proteomes" id="UP000235786">
    <property type="component" value="Unassembled WGS sequence"/>
</dbReference>
<keyword evidence="5 7" id="KW-0408">Iron</keyword>
<proteinExistence type="inferred from homology"/>
<name>A0A2J6RCC3_HYAVF</name>
<keyword evidence="7 8" id="KW-0349">Heme</keyword>
<sequence length="525" mass="59931">MGLLSALSLGEAVIILCLFSAAYTTTLVLYRLYFHPLAKFPGSVLARSTFLYEFGYTYFGKGRYYLKVKHMHRKYGPVIRITPDELHVDDPSFFHTLFVHHAVRKTENYPRASDGTGFEDMIAISKDHDMHRQARGVLDPFFSKAKLTEMEHRVADRVQKLCDRFRCIRGTDTVVNITNAINSLTSDSVSSLIFEDPSDYLGDADFNEAYFTRLRSGILSVPIFAHLPWFAKVFSTPILKFAIEKATGWRVWDDKAQRQILKSRLRPNGKEGVRDDTTLIEHLCRNNVQQEMFGGGGFCRLALLIQQAGTYNVSYTLSATITHLLLDPTRLAILRTELGLVFAQSKNNIPTWRELEKLPYLTAIIKEGLRLAFDPSLLKSTTDLAFRMAMGAMNRSARVSPDVDLQYRDLLLPKGYPISMSSYWMHNDPTVFPKPHIFKPERWFSEPGKLKVMNSYFVPFSRGSRMCLAQNFVWMLNYHILAHLFRAGAPDLKLFETDKSDVVPAHGYLFVMPKLSSKGVRVTIH</sequence>
<keyword evidence="9" id="KW-0812">Transmembrane</keyword>
<evidence type="ECO:0000256" key="6">
    <source>
        <dbReference type="ARBA" id="ARBA00023033"/>
    </source>
</evidence>
<evidence type="ECO:0000256" key="1">
    <source>
        <dbReference type="ARBA" id="ARBA00001971"/>
    </source>
</evidence>
<organism evidence="10 11">
    <name type="scientific">Hyaloscypha variabilis (strain UAMH 11265 / GT02V1 / F)</name>
    <name type="common">Meliniomyces variabilis</name>
    <dbReference type="NCBI Taxonomy" id="1149755"/>
    <lineage>
        <taxon>Eukaryota</taxon>
        <taxon>Fungi</taxon>
        <taxon>Dikarya</taxon>
        <taxon>Ascomycota</taxon>
        <taxon>Pezizomycotina</taxon>
        <taxon>Leotiomycetes</taxon>
        <taxon>Helotiales</taxon>
        <taxon>Hyaloscyphaceae</taxon>
        <taxon>Hyaloscypha</taxon>
        <taxon>Hyaloscypha variabilis</taxon>
    </lineage>
</organism>
<dbReference type="OrthoDB" id="3945418at2759"/>
<keyword evidence="11" id="KW-1185">Reference proteome</keyword>
<dbReference type="PANTHER" id="PTHR24305:SF157">
    <property type="entry name" value="N-ACETYLTRYPTOPHAN 6-HYDROXYLASE IVOC-RELATED"/>
    <property type="match status" value="1"/>
</dbReference>
<dbReference type="InterPro" id="IPR050121">
    <property type="entry name" value="Cytochrome_P450_monoxygenase"/>
</dbReference>
<feature type="transmembrane region" description="Helical" evidence="9">
    <location>
        <begin position="12"/>
        <end position="33"/>
    </location>
</feature>
<dbReference type="PRINTS" id="PR00465">
    <property type="entry name" value="EP450IV"/>
</dbReference>
<dbReference type="Gene3D" id="1.10.630.10">
    <property type="entry name" value="Cytochrome P450"/>
    <property type="match status" value="1"/>
</dbReference>
<reference evidence="10 11" key="1">
    <citation type="submission" date="2016-04" db="EMBL/GenBank/DDBJ databases">
        <title>A degradative enzymes factory behind the ericoid mycorrhizal symbiosis.</title>
        <authorList>
            <consortium name="DOE Joint Genome Institute"/>
            <person name="Martino E."/>
            <person name="Morin E."/>
            <person name="Grelet G."/>
            <person name="Kuo A."/>
            <person name="Kohler A."/>
            <person name="Daghino S."/>
            <person name="Barry K."/>
            <person name="Choi C."/>
            <person name="Cichocki N."/>
            <person name="Clum A."/>
            <person name="Copeland A."/>
            <person name="Hainaut M."/>
            <person name="Haridas S."/>
            <person name="Labutti K."/>
            <person name="Lindquist E."/>
            <person name="Lipzen A."/>
            <person name="Khouja H.-R."/>
            <person name="Murat C."/>
            <person name="Ohm R."/>
            <person name="Olson A."/>
            <person name="Spatafora J."/>
            <person name="Veneault-Fourrey C."/>
            <person name="Henrissat B."/>
            <person name="Grigoriev I."/>
            <person name="Martin F."/>
            <person name="Perotto S."/>
        </authorList>
    </citation>
    <scope>NUCLEOTIDE SEQUENCE [LARGE SCALE GENOMIC DNA]</scope>
    <source>
        <strain evidence="10 11">F</strain>
    </source>
</reference>
<keyword evidence="9" id="KW-1133">Transmembrane helix</keyword>
<comment type="similarity">
    <text evidence="2 8">Belongs to the cytochrome P450 family.</text>
</comment>
<evidence type="ECO:0000313" key="10">
    <source>
        <dbReference type="EMBL" id="PMD36147.1"/>
    </source>
</evidence>
<keyword evidence="4 8" id="KW-0560">Oxidoreductase</keyword>
<evidence type="ECO:0000256" key="5">
    <source>
        <dbReference type="ARBA" id="ARBA00023004"/>
    </source>
</evidence>
<evidence type="ECO:0000256" key="7">
    <source>
        <dbReference type="PIRSR" id="PIRSR602403-1"/>
    </source>
</evidence>
<evidence type="ECO:0000256" key="3">
    <source>
        <dbReference type="ARBA" id="ARBA00022723"/>
    </source>
</evidence>
<dbReference type="CDD" id="cd11062">
    <property type="entry name" value="CYP58-like"/>
    <property type="match status" value="1"/>
</dbReference>
<keyword evidence="3 7" id="KW-0479">Metal-binding</keyword>
<keyword evidence="6 8" id="KW-0503">Monooxygenase</keyword>
<dbReference type="GO" id="GO:0005506">
    <property type="term" value="F:iron ion binding"/>
    <property type="evidence" value="ECO:0007669"/>
    <property type="project" value="InterPro"/>
</dbReference>
<dbReference type="InterPro" id="IPR001128">
    <property type="entry name" value="Cyt_P450"/>
</dbReference>
<accession>A0A2J6RCC3</accession>
<evidence type="ECO:0000256" key="4">
    <source>
        <dbReference type="ARBA" id="ARBA00023002"/>
    </source>
</evidence>
<evidence type="ECO:0000256" key="9">
    <source>
        <dbReference type="SAM" id="Phobius"/>
    </source>
</evidence>
<dbReference type="GO" id="GO:0020037">
    <property type="term" value="F:heme binding"/>
    <property type="evidence" value="ECO:0007669"/>
    <property type="project" value="InterPro"/>
</dbReference>
<dbReference type="EMBL" id="KZ613951">
    <property type="protein sequence ID" value="PMD36147.1"/>
    <property type="molecule type" value="Genomic_DNA"/>
</dbReference>
<dbReference type="InterPro" id="IPR036396">
    <property type="entry name" value="Cyt_P450_sf"/>
</dbReference>
<evidence type="ECO:0000256" key="2">
    <source>
        <dbReference type="ARBA" id="ARBA00010617"/>
    </source>
</evidence>
<dbReference type="PROSITE" id="PS00086">
    <property type="entry name" value="CYTOCHROME_P450"/>
    <property type="match status" value="1"/>
</dbReference>
<dbReference type="PANTHER" id="PTHR24305">
    <property type="entry name" value="CYTOCHROME P450"/>
    <property type="match status" value="1"/>
</dbReference>